<evidence type="ECO:0000256" key="3">
    <source>
        <dbReference type="SAM" id="SignalP"/>
    </source>
</evidence>
<organism evidence="4 5">
    <name type="scientific">Jiangella mangrovi</name>
    <dbReference type="NCBI Taxonomy" id="1524084"/>
    <lineage>
        <taxon>Bacteria</taxon>
        <taxon>Bacillati</taxon>
        <taxon>Actinomycetota</taxon>
        <taxon>Actinomycetes</taxon>
        <taxon>Jiangellales</taxon>
        <taxon>Jiangellaceae</taxon>
        <taxon>Jiangella</taxon>
    </lineage>
</organism>
<evidence type="ECO:0000313" key="5">
    <source>
        <dbReference type="Proteomes" id="UP000542813"/>
    </source>
</evidence>
<proteinExistence type="predicted"/>
<keyword evidence="2" id="KW-0812">Transmembrane</keyword>
<sequence length="734" mass="75970">MRLPGLRPLAAITAPVAVAAAALLAPGAAVAAPARVTAEAKPAPSEGMAAENAFTGVSPSVLTPADDTLTLSGTIRNTGEVPLVDVQVLPRFSRVPLEQRTDVRQVAADPEVRPGRRYVEAFAEVTDVLEPGETRTYDLDIPAELLAFDQAGVYAVGVDVRVDGPDGGPRVTVATTRTVVPYVSPEDLPSVPVGVLWPLAAPRPTLTPDGTLTDDTLAEELASGGPLSDLLVGAADAPVTWAVDPDLLRTAGQMSDGYQVASSSGPVDGPQAGVDAAGDWLELFDLTTRDHDVWMLPYALPDFAAFEQHDPALAAELAQESLAAADTAGQGLSQATTGVAWLDGGSVTENVLTTLAEAGARTVVVPGDAVEPGDAGALGDLSAGEDGLRTVAAGTGLSSAVADAAADDDPAAGAADLRQRWVAETAMVALAAARDDTAPPLMVAAPPVRWRPDERVLQSVLDTWTSTPWVEPVGLSGAVEAEAAPEVSPSPTEGTTMLPEASVAATAQLRDDATQYSTLLADPEDVTPALTLATLRSASTGWRSDPETSVSYARGIARELAGRLQQVSVNVPESVTLSSRAGSFPLTLTNELDDPVNVRVEVQSDNPDRLRITEVPRQEMAAGEQVLVEITAEAAANGRVPIEVQLTTDDGRPIGPAVPTVVNATEYGTIGWLIVGAAGALFAAAIARRMLRSRRQQPRGRRRGVAPDEPPGLPAEAALPDLPAEARPTQEAAR</sequence>
<feature type="chain" id="PRO_5030644786" description="Glycoprotein" evidence="3">
    <location>
        <begin position="32"/>
        <end position="734"/>
    </location>
</feature>
<gene>
    <name evidence="4" type="ORF">HD601_001743</name>
</gene>
<evidence type="ECO:0000256" key="1">
    <source>
        <dbReference type="SAM" id="MobiDB-lite"/>
    </source>
</evidence>
<protein>
    <recommendedName>
        <fullName evidence="6">Glycoprotein</fullName>
    </recommendedName>
</protein>
<name>A0A7W9LKI1_9ACTN</name>
<keyword evidence="5" id="KW-1185">Reference proteome</keyword>
<accession>A0A7W9LKI1</accession>
<comment type="caution">
    <text evidence="4">The sequence shown here is derived from an EMBL/GenBank/DDBJ whole genome shotgun (WGS) entry which is preliminary data.</text>
</comment>
<feature type="region of interest" description="Disordered" evidence="1">
    <location>
        <begin position="693"/>
        <end position="734"/>
    </location>
</feature>
<evidence type="ECO:0000256" key="2">
    <source>
        <dbReference type="SAM" id="Phobius"/>
    </source>
</evidence>
<evidence type="ECO:0000313" key="4">
    <source>
        <dbReference type="EMBL" id="MBB5787168.1"/>
    </source>
</evidence>
<keyword evidence="2" id="KW-0472">Membrane</keyword>
<dbReference type="AlphaFoldDB" id="A0A7W9LKI1"/>
<dbReference type="Proteomes" id="UP000542813">
    <property type="component" value="Unassembled WGS sequence"/>
</dbReference>
<dbReference type="EMBL" id="JACHMM010000001">
    <property type="protein sequence ID" value="MBB5787168.1"/>
    <property type="molecule type" value="Genomic_DNA"/>
</dbReference>
<keyword evidence="2" id="KW-1133">Transmembrane helix</keyword>
<dbReference type="Pfam" id="PF19516">
    <property type="entry name" value="DUF6049"/>
    <property type="match status" value="1"/>
</dbReference>
<feature type="compositionally biased region" description="Basic residues" evidence="1">
    <location>
        <begin position="693"/>
        <end position="704"/>
    </location>
</feature>
<evidence type="ECO:0008006" key="6">
    <source>
        <dbReference type="Google" id="ProtNLM"/>
    </source>
</evidence>
<keyword evidence="3" id="KW-0732">Signal</keyword>
<feature type="transmembrane region" description="Helical" evidence="2">
    <location>
        <begin position="670"/>
        <end position="691"/>
    </location>
</feature>
<feature type="compositionally biased region" description="Low complexity" evidence="1">
    <location>
        <begin position="714"/>
        <end position="726"/>
    </location>
</feature>
<dbReference type="InterPro" id="IPR046112">
    <property type="entry name" value="DUF6049"/>
</dbReference>
<dbReference type="RefSeq" id="WP_184821055.1">
    <property type="nucleotide sequence ID" value="NZ_JACHMM010000001.1"/>
</dbReference>
<feature type="signal peptide" evidence="3">
    <location>
        <begin position="1"/>
        <end position="31"/>
    </location>
</feature>
<reference evidence="4 5" key="1">
    <citation type="submission" date="2020-08" db="EMBL/GenBank/DDBJ databases">
        <title>Sequencing the genomes of 1000 actinobacteria strains.</title>
        <authorList>
            <person name="Klenk H.-P."/>
        </authorList>
    </citation>
    <scope>NUCLEOTIDE SEQUENCE [LARGE SCALE GENOMIC DNA]</scope>
    <source>
        <strain evidence="4 5">DSM 102122</strain>
    </source>
</reference>